<dbReference type="AlphaFoldDB" id="A0A382M692"/>
<gene>
    <name evidence="1" type="ORF">METZ01_LOCUS297408</name>
</gene>
<dbReference type="EMBL" id="UINC01091634">
    <property type="protein sequence ID" value="SVC44554.1"/>
    <property type="molecule type" value="Genomic_DNA"/>
</dbReference>
<name>A0A382M692_9ZZZZ</name>
<evidence type="ECO:0008006" key="2">
    <source>
        <dbReference type="Google" id="ProtNLM"/>
    </source>
</evidence>
<protein>
    <recommendedName>
        <fullName evidence="2">SGNH hydrolase-type esterase domain-containing protein</fullName>
    </recommendedName>
</protein>
<dbReference type="InterPro" id="IPR036514">
    <property type="entry name" value="SGNH_hydro_sf"/>
</dbReference>
<sequence>MKNIFKILLAQISTLAVLLVIIALVGQIYTFSKPGYENLDVIPDRQLGWKLVPNSLFTYTGTHWYENEFKTEIKINSLGFRDKERTIKKQEDLTRLVVIGDSSVAAFEVPFEKTPTQLLEKYLNEANTKQALQGKEYEVLNFGIGGFGLGQNLITNKIYVKQFSPEYVFLFIFEGDIWRTISPISAVTNTLPQEKRLHIRPIIKVDKNQLQSLLKILNFREFHEYLVSLKLDKLKFGKFDVISEKEYVDFIEQQRSLITKNKIIKISKILKEMEFFVGYPEKDFDKFVTMQNHTINTKFNGQRTRKREQKLFILELWSKLVSALNNLS</sequence>
<feature type="non-terminal residue" evidence="1">
    <location>
        <position position="328"/>
    </location>
</feature>
<accession>A0A382M692</accession>
<organism evidence="1">
    <name type="scientific">marine metagenome</name>
    <dbReference type="NCBI Taxonomy" id="408172"/>
    <lineage>
        <taxon>unclassified sequences</taxon>
        <taxon>metagenomes</taxon>
        <taxon>ecological metagenomes</taxon>
    </lineage>
</organism>
<dbReference type="SUPFAM" id="SSF52266">
    <property type="entry name" value="SGNH hydrolase"/>
    <property type="match status" value="1"/>
</dbReference>
<dbReference type="Gene3D" id="3.40.50.1110">
    <property type="entry name" value="SGNH hydrolase"/>
    <property type="match status" value="1"/>
</dbReference>
<evidence type="ECO:0000313" key="1">
    <source>
        <dbReference type="EMBL" id="SVC44554.1"/>
    </source>
</evidence>
<reference evidence="1" key="1">
    <citation type="submission" date="2018-05" db="EMBL/GenBank/DDBJ databases">
        <authorList>
            <person name="Lanie J.A."/>
            <person name="Ng W.-L."/>
            <person name="Kazmierczak K.M."/>
            <person name="Andrzejewski T.M."/>
            <person name="Davidsen T.M."/>
            <person name="Wayne K.J."/>
            <person name="Tettelin H."/>
            <person name="Glass J.I."/>
            <person name="Rusch D."/>
            <person name="Podicherti R."/>
            <person name="Tsui H.-C.T."/>
            <person name="Winkler M.E."/>
        </authorList>
    </citation>
    <scope>NUCLEOTIDE SEQUENCE</scope>
</reference>
<proteinExistence type="predicted"/>